<evidence type="ECO:0000256" key="8">
    <source>
        <dbReference type="SAM" id="SignalP"/>
    </source>
</evidence>
<dbReference type="AlphaFoldDB" id="A0A4R8DEM5"/>
<keyword evidence="7" id="KW-0998">Cell outer membrane</keyword>
<comment type="caution">
    <text evidence="9">The sequence shown here is derived from an EMBL/GenBank/DDBJ whole genome shotgun (WGS) entry which is preliminary data.</text>
</comment>
<evidence type="ECO:0000256" key="1">
    <source>
        <dbReference type="ARBA" id="ARBA00004442"/>
    </source>
</evidence>
<dbReference type="SUPFAM" id="SSF56954">
    <property type="entry name" value="Outer membrane efflux proteins (OEP)"/>
    <property type="match status" value="1"/>
</dbReference>
<keyword evidence="4" id="KW-1134">Transmembrane beta strand</keyword>
<evidence type="ECO:0000256" key="6">
    <source>
        <dbReference type="ARBA" id="ARBA00023136"/>
    </source>
</evidence>
<comment type="subcellular location">
    <subcellularLocation>
        <location evidence="1">Cell outer membrane</location>
    </subcellularLocation>
</comment>
<dbReference type="OrthoDB" id="367883at2"/>
<dbReference type="RefSeq" id="WP_133995853.1">
    <property type="nucleotide sequence ID" value="NZ_SODV01000002.1"/>
</dbReference>
<reference evidence="9 10" key="1">
    <citation type="submission" date="2019-03" db="EMBL/GenBank/DDBJ databases">
        <title>Genomic Encyclopedia of Type Strains, Phase IV (KMG-IV): sequencing the most valuable type-strain genomes for metagenomic binning, comparative biology and taxonomic classification.</title>
        <authorList>
            <person name="Goeker M."/>
        </authorList>
    </citation>
    <scope>NUCLEOTIDE SEQUENCE [LARGE SCALE GENOMIC DNA]</scope>
    <source>
        <strain evidence="9 10">DSM 100059</strain>
    </source>
</reference>
<dbReference type="EMBL" id="SODV01000002">
    <property type="protein sequence ID" value="TDW95991.1"/>
    <property type="molecule type" value="Genomic_DNA"/>
</dbReference>
<dbReference type="InterPro" id="IPR003423">
    <property type="entry name" value="OMP_efflux"/>
</dbReference>
<keyword evidence="8" id="KW-0732">Signal</keyword>
<dbReference type="GO" id="GO:1990281">
    <property type="term" value="C:efflux pump complex"/>
    <property type="evidence" value="ECO:0007669"/>
    <property type="project" value="TreeGrafter"/>
</dbReference>
<name>A0A4R8DEM5_9BACT</name>
<keyword evidence="5" id="KW-0812">Transmembrane</keyword>
<comment type="similarity">
    <text evidence="2">Belongs to the outer membrane factor (OMF) (TC 1.B.17) family.</text>
</comment>
<feature type="signal peptide" evidence="8">
    <location>
        <begin position="1"/>
        <end position="21"/>
    </location>
</feature>
<evidence type="ECO:0000256" key="2">
    <source>
        <dbReference type="ARBA" id="ARBA00007613"/>
    </source>
</evidence>
<dbReference type="InterPro" id="IPR051906">
    <property type="entry name" value="TolC-like"/>
</dbReference>
<dbReference type="PANTHER" id="PTHR30026:SF20">
    <property type="entry name" value="OUTER MEMBRANE PROTEIN TOLC"/>
    <property type="match status" value="1"/>
</dbReference>
<gene>
    <name evidence="9" type="ORF">EDB95_3812</name>
</gene>
<dbReference type="PANTHER" id="PTHR30026">
    <property type="entry name" value="OUTER MEMBRANE PROTEIN TOLC"/>
    <property type="match status" value="1"/>
</dbReference>
<dbReference type="Gene3D" id="1.20.1600.10">
    <property type="entry name" value="Outer membrane efflux proteins (OEP)"/>
    <property type="match status" value="1"/>
</dbReference>
<organism evidence="9 10">
    <name type="scientific">Dinghuibacter silviterrae</name>
    <dbReference type="NCBI Taxonomy" id="1539049"/>
    <lineage>
        <taxon>Bacteria</taxon>
        <taxon>Pseudomonadati</taxon>
        <taxon>Bacteroidota</taxon>
        <taxon>Chitinophagia</taxon>
        <taxon>Chitinophagales</taxon>
        <taxon>Chitinophagaceae</taxon>
        <taxon>Dinghuibacter</taxon>
    </lineage>
</organism>
<feature type="chain" id="PRO_5020427163" evidence="8">
    <location>
        <begin position="22"/>
        <end position="448"/>
    </location>
</feature>
<accession>A0A4R8DEM5</accession>
<dbReference type="Proteomes" id="UP000294498">
    <property type="component" value="Unassembled WGS sequence"/>
</dbReference>
<dbReference type="Pfam" id="PF02321">
    <property type="entry name" value="OEP"/>
    <property type="match status" value="2"/>
</dbReference>
<dbReference type="GO" id="GO:0015288">
    <property type="term" value="F:porin activity"/>
    <property type="evidence" value="ECO:0007669"/>
    <property type="project" value="TreeGrafter"/>
</dbReference>
<keyword evidence="10" id="KW-1185">Reference proteome</keyword>
<evidence type="ECO:0000313" key="9">
    <source>
        <dbReference type="EMBL" id="TDW95991.1"/>
    </source>
</evidence>
<keyword evidence="6" id="KW-0472">Membrane</keyword>
<proteinExistence type="inferred from homology"/>
<evidence type="ECO:0000256" key="3">
    <source>
        <dbReference type="ARBA" id="ARBA00022448"/>
    </source>
</evidence>
<evidence type="ECO:0000256" key="7">
    <source>
        <dbReference type="ARBA" id="ARBA00023237"/>
    </source>
</evidence>
<evidence type="ECO:0000256" key="4">
    <source>
        <dbReference type="ARBA" id="ARBA00022452"/>
    </source>
</evidence>
<keyword evidence="3" id="KW-0813">Transport</keyword>
<evidence type="ECO:0000313" key="10">
    <source>
        <dbReference type="Proteomes" id="UP000294498"/>
    </source>
</evidence>
<dbReference type="GO" id="GO:0015562">
    <property type="term" value="F:efflux transmembrane transporter activity"/>
    <property type="evidence" value="ECO:0007669"/>
    <property type="project" value="InterPro"/>
</dbReference>
<evidence type="ECO:0000256" key="5">
    <source>
        <dbReference type="ARBA" id="ARBA00022692"/>
    </source>
</evidence>
<sequence>MPKNLCICLLALALLSRCAYAQTDTVVMDMASCLRYAVHHQPGLRASLVNQRIVDYQVKGALSDWLPQVNGNGDFQHNIQLPVSFLPASLITPGATGYVPVASGVKNTSQIGISATQNLYNRDVMLAARTSKFYRRYAGESVDSARIDLVVDVSKAYYSVYTSELQLGILLEDVRRLEQSVKDTYNQYQSGIVDKTDYKQAVIQFNTAQVQYRQAALAIPAKYAYLKQLLGFPVDSVLKLQSDSAAMVAEAMLDTTQQLDYNRRVEVQSLQTLKTLATAQYDYQRYGWLPSLSFFYDYNLFYGNNTFSKVYNANYPNSYLGVTLGIPIFQGFKRVYAMRAAKLSADLVDLRLEDTKRVINTQYTTAMAAYRGDLDNWRVSQDNITLSKEVYATVTLQYKEGIKTYLDVITAETSLRTAEITGLDALFSLLSDKMDVLKALGTVNININ</sequence>
<protein>
    <submittedName>
        <fullName evidence="9">Outer membrane protein TolC</fullName>
    </submittedName>
</protein>
<dbReference type="GO" id="GO:0009279">
    <property type="term" value="C:cell outer membrane"/>
    <property type="evidence" value="ECO:0007669"/>
    <property type="project" value="UniProtKB-SubCell"/>
</dbReference>